<evidence type="ECO:0000313" key="1">
    <source>
        <dbReference type="EMBL" id="KAF2193411.1"/>
    </source>
</evidence>
<accession>A0A6A6EQ44</accession>
<sequence>MVGLLDLPLELRNLIYDILLYEPLEPRPRGVLTIYERGVKDYLPLQCYRGLLRVNHQIYREFKEAIRHLSSSKQINYLLDFAFIHGRPFFSLTWIHFPALSPLINSITINIDLKVRDPFSSRVENRYFPSEWELDELLEDNPKSFASQLFDYAAILLKSLAGLLSYGDPGFNLLYIEAMTLNLRRPTCPYESRDGPNYSRRQPVAEAEAKALGQTMRETLKDNAKGFSPFAATDCFKLSPLIQIGALKFASEGQLWGEGHNMVLAGDDFRWLHYGLPLRRLSHLVNDVQTFEMRP</sequence>
<dbReference type="EMBL" id="ML994613">
    <property type="protein sequence ID" value="KAF2193411.1"/>
    <property type="molecule type" value="Genomic_DNA"/>
</dbReference>
<proteinExistence type="predicted"/>
<dbReference type="AlphaFoldDB" id="A0A6A6EQ44"/>
<keyword evidence="2" id="KW-1185">Reference proteome</keyword>
<reference evidence="1" key="1">
    <citation type="journal article" date="2020" name="Stud. Mycol.">
        <title>101 Dothideomycetes genomes: a test case for predicting lifestyles and emergence of pathogens.</title>
        <authorList>
            <person name="Haridas S."/>
            <person name="Albert R."/>
            <person name="Binder M."/>
            <person name="Bloem J."/>
            <person name="Labutti K."/>
            <person name="Salamov A."/>
            <person name="Andreopoulos B."/>
            <person name="Baker S."/>
            <person name="Barry K."/>
            <person name="Bills G."/>
            <person name="Bluhm B."/>
            <person name="Cannon C."/>
            <person name="Castanera R."/>
            <person name="Culley D."/>
            <person name="Daum C."/>
            <person name="Ezra D."/>
            <person name="Gonzalez J."/>
            <person name="Henrissat B."/>
            <person name="Kuo A."/>
            <person name="Liang C."/>
            <person name="Lipzen A."/>
            <person name="Lutzoni F."/>
            <person name="Magnuson J."/>
            <person name="Mondo S."/>
            <person name="Nolan M."/>
            <person name="Ohm R."/>
            <person name="Pangilinan J."/>
            <person name="Park H.-J."/>
            <person name="Ramirez L."/>
            <person name="Alfaro M."/>
            <person name="Sun H."/>
            <person name="Tritt A."/>
            <person name="Yoshinaga Y."/>
            <person name="Zwiers L.-H."/>
            <person name="Turgeon B."/>
            <person name="Goodwin S."/>
            <person name="Spatafora J."/>
            <person name="Crous P."/>
            <person name="Grigoriev I."/>
        </authorList>
    </citation>
    <scope>NUCLEOTIDE SEQUENCE</scope>
    <source>
        <strain evidence="1">CBS 207.26</strain>
    </source>
</reference>
<dbReference type="OrthoDB" id="3733501at2759"/>
<gene>
    <name evidence="1" type="ORF">K469DRAFT_712160</name>
</gene>
<name>A0A6A6EQ44_9PEZI</name>
<protein>
    <submittedName>
        <fullName evidence="1">Uncharacterized protein</fullName>
    </submittedName>
</protein>
<dbReference type="Proteomes" id="UP000800200">
    <property type="component" value="Unassembled WGS sequence"/>
</dbReference>
<evidence type="ECO:0000313" key="2">
    <source>
        <dbReference type="Proteomes" id="UP000800200"/>
    </source>
</evidence>
<organism evidence="1 2">
    <name type="scientific">Zopfia rhizophila CBS 207.26</name>
    <dbReference type="NCBI Taxonomy" id="1314779"/>
    <lineage>
        <taxon>Eukaryota</taxon>
        <taxon>Fungi</taxon>
        <taxon>Dikarya</taxon>
        <taxon>Ascomycota</taxon>
        <taxon>Pezizomycotina</taxon>
        <taxon>Dothideomycetes</taxon>
        <taxon>Dothideomycetes incertae sedis</taxon>
        <taxon>Zopfiaceae</taxon>
        <taxon>Zopfia</taxon>
    </lineage>
</organism>